<keyword evidence="1" id="KW-0472">Membrane</keyword>
<name>A0A939IUI9_9MICO</name>
<comment type="caution">
    <text evidence="2">The sequence shown here is derived from an EMBL/GenBank/DDBJ whole genome shotgun (WGS) entry which is preliminary data.</text>
</comment>
<dbReference type="Proteomes" id="UP000664385">
    <property type="component" value="Unassembled WGS sequence"/>
</dbReference>
<sequence>MGQVKREASAVAQVEQMTTWHPLEWWRIEAGAWNGHREVLDALRAVAPSAVRPTFAPGRPPIWAMLYVALSLAAAVTPAAAAFIAYRAVVRDRVDPLVLAPLGIAILLAALVLAADLVLFRNVTRARVASGSHALGLAHLIPSLTLLGLIAFCAATGRLGPDAWWTWAVVLDVLVGVVLIVQGRPARATAPETPDFSAVDAVVAGITPPQRDAVRADLEAAIAQLQQRGVIGDEEAAIARSAPLGRLGSTLVVPAA</sequence>
<keyword evidence="1" id="KW-1133">Transmembrane helix</keyword>
<accession>A0A939IUI9</accession>
<feature type="transmembrane region" description="Helical" evidence="1">
    <location>
        <begin position="132"/>
        <end position="157"/>
    </location>
</feature>
<reference evidence="2" key="1">
    <citation type="submission" date="2020-12" db="EMBL/GenBank/DDBJ databases">
        <title>PHA producing bacteria isolated from mangrove.</title>
        <authorList>
            <person name="Zheng W."/>
            <person name="Yu S."/>
            <person name="Huang Y."/>
        </authorList>
    </citation>
    <scope>NUCLEOTIDE SEQUENCE</scope>
    <source>
        <strain evidence="2">GN8-5</strain>
    </source>
</reference>
<feature type="transmembrane region" description="Helical" evidence="1">
    <location>
        <begin position="163"/>
        <end position="181"/>
    </location>
</feature>
<evidence type="ECO:0000256" key="1">
    <source>
        <dbReference type="SAM" id="Phobius"/>
    </source>
</evidence>
<evidence type="ECO:0000313" key="3">
    <source>
        <dbReference type="Proteomes" id="UP000664385"/>
    </source>
</evidence>
<keyword evidence="1" id="KW-0812">Transmembrane</keyword>
<dbReference type="EMBL" id="JAEMWU010000001">
    <property type="protein sequence ID" value="MBN8205074.1"/>
    <property type="molecule type" value="Genomic_DNA"/>
</dbReference>
<feature type="transmembrane region" description="Helical" evidence="1">
    <location>
        <begin position="98"/>
        <end position="120"/>
    </location>
</feature>
<protein>
    <recommendedName>
        <fullName evidence="4">DUF2637 domain-containing protein</fullName>
    </recommendedName>
</protein>
<evidence type="ECO:0000313" key="2">
    <source>
        <dbReference type="EMBL" id="MBN8205074.1"/>
    </source>
</evidence>
<gene>
    <name evidence="2" type="ORF">JF543_03760</name>
</gene>
<proteinExistence type="predicted"/>
<organism evidence="2 3">
    <name type="scientific">Microbacterium esteraromaticum</name>
    <dbReference type="NCBI Taxonomy" id="57043"/>
    <lineage>
        <taxon>Bacteria</taxon>
        <taxon>Bacillati</taxon>
        <taxon>Actinomycetota</taxon>
        <taxon>Actinomycetes</taxon>
        <taxon>Micrococcales</taxon>
        <taxon>Microbacteriaceae</taxon>
        <taxon>Microbacterium</taxon>
    </lineage>
</organism>
<dbReference type="AlphaFoldDB" id="A0A939IUI9"/>
<evidence type="ECO:0008006" key="4">
    <source>
        <dbReference type="Google" id="ProtNLM"/>
    </source>
</evidence>
<dbReference type="RefSeq" id="WP_206822777.1">
    <property type="nucleotide sequence ID" value="NZ_CP063379.1"/>
</dbReference>
<feature type="transmembrane region" description="Helical" evidence="1">
    <location>
        <begin position="62"/>
        <end position="86"/>
    </location>
</feature>